<evidence type="ECO:0000313" key="3">
    <source>
        <dbReference type="Proteomes" id="UP000318199"/>
    </source>
</evidence>
<comment type="caution">
    <text evidence="2">The sequence shown here is derived from an EMBL/GenBank/DDBJ whole genome shotgun (WGS) entry which is preliminary data.</text>
</comment>
<feature type="transmembrane region" description="Helical" evidence="1">
    <location>
        <begin position="12"/>
        <end position="45"/>
    </location>
</feature>
<dbReference type="AlphaFoldDB" id="A0A562ZX36"/>
<keyword evidence="3" id="KW-1185">Reference proteome</keyword>
<sequence length="131" mass="13840">MSGDGLAESRGSLWSAVASLFASSGTLVCCAIPALLVALGAGAALSSLVSVFPQVVWLSEHKEELFLVAGLMMAVAGWLQWRARNAPCPVDPALRSACLRTRTASRRVYLGSVALYLVGGWFAFVQPWLGT</sequence>
<organism evidence="2 3">
    <name type="scientific">Caenimonas sedimenti</name>
    <dbReference type="NCBI Taxonomy" id="2596921"/>
    <lineage>
        <taxon>Bacteria</taxon>
        <taxon>Pseudomonadati</taxon>
        <taxon>Pseudomonadota</taxon>
        <taxon>Betaproteobacteria</taxon>
        <taxon>Burkholderiales</taxon>
        <taxon>Comamonadaceae</taxon>
        <taxon>Caenimonas</taxon>
    </lineage>
</organism>
<dbReference type="OrthoDB" id="8908498at2"/>
<dbReference type="EMBL" id="VOBQ01000002">
    <property type="protein sequence ID" value="TWO72956.1"/>
    <property type="molecule type" value="Genomic_DNA"/>
</dbReference>
<proteinExistence type="predicted"/>
<dbReference type="Proteomes" id="UP000318199">
    <property type="component" value="Unassembled WGS sequence"/>
</dbReference>
<feature type="transmembrane region" description="Helical" evidence="1">
    <location>
        <begin position="108"/>
        <end position="129"/>
    </location>
</feature>
<evidence type="ECO:0000256" key="1">
    <source>
        <dbReference type="SAM" id="Phobius"/>
    </source>
</evidence>
<accession>A0A562ZX36</accession>
<gene>
    <name evidence="2" type="ORF">FN976_01555</name>
</gene>
<protein>
    <recommendedName>
        <fullName evidence="4">Mercuric transport protein MerT</fullName>
    </recommendedName>
</protein>
<evidence type="ECO:0008006" key="4">
    <source>
        <dbReference type="Google" id="ProtNLM"/>
    </source>
</evidence>
<evidence type="ECO:0000313" key="2">
    <source>
        <dbReference type="EMBL" id="TWO72956.1"/>
    </source>
</evidence>
<keyword evidence="1" id="KW-1133">Transmembrane helix</keyword>
<dbReference type="RefSeq" id="WP_145890296.1">
    <property type="nucleotide sequence ID" value="NZ_VOBQ01000002.1"/>
</dbReference>
<reference evidence="2 3" key="1">
    <citation type="submission" date="2019-07" db="EMBL/GenBank/DDBJ databases">
        <title>Caenimonas sedimenti sp. nov., isolated from activated sludge.</title>
        <authorList>
            <person name="Xu J."/>
        </authorList>
    </citation>
    <scope>NUCLEOTIDE SEQUENCE [LARGE SCALE GENOMIC DNA]</scope>
    <source>
        <strain evidence="2 3">HX-9-20</strain>
    </source>
</reference>
<keyword evidence="1" id="KW-0812">Transmembrane</keyword>
<keyword evidence="1" id="KW-0472">Membrane</keyword>
<name>A0A562ZX36_9BURK</name>